<evidence type="ECO:0000256" key="4">
    <source>
        <dbReference type="ARBA" id="ARBA00023163"/>
    </source>
</evidence>
<feature type="domain" description="HTH lysR-type" evidence="5">
    <location>
        <begin position="1"/>
        <end position="58"/>
    </location>
</feature>
<dbReference type="RefSeq" id="WP_203629911.1">
    <property type="nucleotide sequence ID" value="NZ_BNJR01000012.1"/>
</dbReference>
<keyword evidence="7" id="KW-1185">Reference proteome</keyword>
<evidence type="ECO:0000313" key="6">
    <source>
        <dbReference type="EMBL" id="GHP13889.1"/>
    </source>
</evidence>
<organism evidence="6 7">
    <name type="scientific">Lentilactobacillus fungorum</name>
    <dbReference type="NCBI Taxonomy" id="2201250"/>
    <lineage>
        <taxon>Bacteria</taxon>
        <taxon>Bacillati</taxon>
        <taxon>Bacillota</taxon>
        <taxon>Bacilli</taxon>
        <taxon>Lactobacillales</taxon>
        <taxon>Lactobacillaceae</taxon>
        <taxon>Lentilactobacillus</taxon>
    </lineage>
</organism>
<comment type="similarity">
    <text evidence="1">Belongs to the LysR transcriptional regulatory family.</text>
</comment>
<dbReference type="Gene3D" id="1.10.10.10">
    <property type="entry name" value="Winged helix-like DNA-binding domain superfamily/Winged helix DNA-binding domain"/>
    <property type="match status" value="1"/>
</dbReference>
<evidence type="ECO:0000313" key="7">
    <source>
        <dbReference type="Proteomes" id="UP000604765"/>
    </source>
</evidence>
<dbReference type="Proteomes" id="UP000604765">
    <property type="component" value="Unassembled WGS sequence"/>
</dbReference>
<dbReference type="Pfam" id="PF03466">
    <property type="entry name" value="LysR_substrate"/>
    <property type="match status" value="1"/>
</dbReference>
<dbReference type="PRINTS" id="PR00039">
    <property type="entry name" value="HTHLYSR"/>
</dbReference>
<proteinExistence type="inferred from homology"/>
<sequence>MRFLQLRYFLEVARTQNISRTARHLHVSQPSLSRSIKELEDELHVQLFTRNGNALKLSQIGNIFQNDIQQAVDIIDSSVNRIQQISSDKNRQITFRFETSSPMIPGIVHRIKEKLPEVTIQLIQHGLESNQLEHYDFEFSTHPVKGNANQLLVKEEIMVAVSEASKLAELSSVKVDQLRQQQFILTGSSPLRRTIDSFFMENKVVLKPSFVTSDRETLRGLIAENFGVGLIPEYSWANPDLSHVKLLHIEPPKLFRNIYLSYYPGIASDRYHKVIEKIIKGYFAELLIGKQQKKP</sequence>
<dbReference type="CDD" id="cd05466">
    <property type="entry name" value="PBP2_LTTR_substrate"/>
    <property type="match status" value="1"/>
</dbReference>
<evidence type="ECO:0000256" key="3">
    <source>
        <dbReference type="ARBA" id="ARBA00023125"/>
    </source>
</evidence>
<gene>
    <name evidence="6" type="primary">gltC</name>
    <name evidence="6" type="ORF">YK48G_13140</name>
</gene>
<dbReference type="InterPro" id="IPR036390">
    <property type="entry name" value="WH_DNA-bd_sf"/>
</dbReference>
<dbReference type="InterPro" id="IPR005119">
    <property type="entry name" value="LysR_subst-bd"/>
</dbReference>
<dbReference type="SUPFAM" id="SSF53850">
    <property type="entry name" value="Periplasmic binding protein-like II"/>
    <property type="match status" value="1"/>
</dbReference>
<dbReference type="PROSITE" id="PS50931">
    <property type="entry name" value="HTH_LYSR"/>
    <property type="match status" value="1"/>
</dbReference>
<dbReference type="InterPro" id="IPR000847">
    <property type="entry name" value="LysR_HTH_N"/>
</dbReference>
<dbReference type="Pfam" id="PF00126">
    <property type="entry name" value="HTH_1"/>
    <property type="match status" value="1"/>
</dbReference>
<dbReference type="PANTHER" id="PTHR30346">
    <property type="entry name" value="TRANSCRIPTIONAL DUAL REGULATOR HCAR-RELATED"/>
    <property type="match status" value="1"/>
</dbReference>
<comment type="caution">
    <text evidence="6">The sequence shown here is derived from an EMBL/GenBank/DDBJ whole genome shotgun (WGS) entry which is preliminary data.</text>
</comment>
<protein>
    <submittedName>
        <fullName evidence="6">HTH-type transcriptional regulator GltC</fullName>
    </submittedName>
</protein>
<evidence type="ECO:0000256" key="2">
    <source>
        <dbReference type="ARBA" id="ARBA00023015"/>
    </source>
</evidence>
<keyword evidence="2" id="KW-0805">Transcription regulation</keyword>
<dbReference type="PANTHER" id="PTHR30346:SF28">
    <property type="entry name" value="HTH-TYPE TRANSCRIPTIONAL REGULATOR CYNR"/>
    <property type="match status" value="1"/>
</dbReference>
<dbReference type="InterPro" id="IPR036388">
    <property type="entry name" value="WH-like_DNA-bd_sf"/>
</dbReference>
<keyword evidence="3" id="KW-0238">DNA-binding</keyword>
<keyword evidence="4" id="KW-0804">Transcription</keyword>
<dbReference type="Gene3D" id="3.40.190.290">
    <property type="match status" value="1"/>
</dbReference>
<reference evidence="6 7" key="1">
    <citation type="journal article" date="2021" name="Int. J. Syst. Evol. Microbiol.">
        <title>Lentilactobacillus fungorum sp. nov., isolated from spent mushroom substrates.</title>
        <authorList>
            <person name="Tohno M."/>
            <person name="Tanizawa Y."/>
            <person name="Kojima Y."/>
            <person name="Sakamoto M."/>
            <person name="Ohkuma M."/>
            <person name="Kobayashi H."/>
        </authorList>
    </citation>
    <scope>NUCLEOTIDE SEQUENCE [LARGE SCALE GENOMIC DNA]</scope>
    <source>
        <strain evidence="6 7">YK48G</strain>
    </source>
</reference>
<dbReference type="SUPFAM" id="SSF46785">
    <property type="entry name" value="Winged helix' DNA-binding domain"/>
    <property type="match status" value="1"/>
</dbReference>
<evidence type="ECO:0000259" key="5">
    <source>
        <dbReference type="PROSITE" id="PS50931"/>
    </source>
</evidence>
<dbReference type="EMBL" id="BNJR01000012">
    <property type="protein sequence ID" value="GHP13889.1"/>
    <property type="molecule type" value="Genomic_DNA"/>
</dbReference>
<name>A0ABQ3VZW0_9LACO</name>
<accession>A0ABQ3VZW0</accession>
<evidence type="ECO:0000256" key="1">
    <source>
        <dbReference type="ARBA" id="ARBA00009437"/>
    </source>
</evidence>